<reference evidence="2" key="1">
    <citation type="submission" date="2013-07" db="EMBL/GenBank/DDBJ databases">
        <title>The genome of Eucalyptus grandis.</title>
        <authorList>
            <person name="Schmutz J."/>
            <person name="Hayes R."/>
            <person name="Myburg A."/>
            <person name="Tuskan G."/>
            <person name="Grattapaglia D."/>
            <person name="Rokhsar D.S."/>
        </authorList>
    </citation>
    <scope>NUCLEOTIDE SEQUENCE</scope>
    <source>
        <tissue evidence="2">Leaf extractions</tissue>
    </source>
</reference>
<feature type="compositionally biased region" description="Basic and acidic residues" evidence="1">
    <location>
        <begin position="83"/>
        <end position="92"/>
    </location>
</feature>
<dbReference type="PANTHER" id="PTHR35726:SF5">
    <property type="match status" value="1"/>
</dbReference>
<evidence type="ECO:0000256" key="1">
    <source>
        <dbReference type="SAM" id="MobiDB-lite"/>
    </source>
</evidence>
<organism evidence="2">
    <name type="scientific">Eucalyptus grandis</name>
    <name type="common">Flooded gum</name>
    <dbReference type="NCBI Taxonomy" id="71139"/>
    <lineage>
        <taxon>Eukaryota</taxon>
        <taxon>Viridiplantae</taxon>
        <taxon>Streptophyta</taxon>
        <taxon>Embryophyta</taxon>
        <taxon>Tracheophyta</taxon>
        <taxon>Spermatophyta</taxon>
        <taxon>Magnoliopsida</taxon>
        <taxon>eudicotyledons</taxon>
        <taxon>Gunneridae</taxon>
        <taxon>Pentapetalae</taxon>
        <taxon>rosids</taxon>
        <taxon>malvids</taxon>
        <taxon>Myrtales</taxon>
        <taxon>Myrtaceae</taxon>
        <taxon>Myrtoideae</taxon>
        <taxon>Eucalypteae</taxon>
        <taxon>Eucalyptus</taxon>
    </lineage>
</organism>
<accession>A0A059B4B4</accession>
<dbReference type="InParanoid" id="A0A059B4B4"/>
<name>A0A059B4B4_EUCGR</name>
<dbReference type="AlphaFoldDB" id="A0A059B4B4"/>
<dbReference type="Gramene" id="KCW60938">
    <property type="protein sequence ID" value="KCW60938"/>
    <property type="gene ID" value="EUGRSUZ_H03671"/>
</dbReference>
<proteinExistence type="predicted"/>
<protein>
    <submittedName>
        <fullName evidence="2">Uncharacterized protein</fullName>
    </submittedName>
</protein>
<feature type="compositionally biased region" description="Polar residues" evidence="1">
    <location>
        <begin position="69"/>
        <end position="81"/>
    </location>
</feature>
<sequence>MSHLADMSSYLLMEESADSEVDFVQSKVTANCGGSIDDGDDDAESCSCDAREVSGSYVDDCDNRDPGDQWNNLRQGSSTVWVSDREDEHMSRDEDEDESWVDSGSGSGSRDLSKKETDATEDKVFWETCMAIGYP</sequence>
<feature type="compositionally biased region" description="Low complexity" evidence="1">
    <location>
        <begin position="101"/>
        <end position="110"/>
    </location>
</feature>
<dbReference type="EMBL" id="KK198760">
    <property type="protein sequence ID" value="KCW60938.1"/>
    <property type="molecule type" value="Genomic_DNA"/>
</dbReference>
<feature type="region of interest" description="Disordered" evidence="1">
    <location>
        <begin position="55"/>
        <end position="119"/>
    </location>
</feature>
<gene>
    <name evidence="2" type="ORF">EUGRSUZ_H03671</name>
</gene>
<dbReference type="OMA" id="FFTVCPS"/>
<dbReference type="PANTHER" id="PTHR35726">
    <property type="entry name" value="GLUTAMIC ACID-RICH PROTEIN-LIKE"/>
    <property type="match status" value="1"/>
</dbReference>
<evidence type="ECO:0000313" key="2">
    <source>
        <dbReference type="EMBL" id="KCW60938.1"/>
    </source>
</evidence>